<dbReference type="InterPro" id="IPR039779">
    <property type="entry name" value="RFX-like"/>
</dbReference>
<name>A0ABR0Y3P0_HUSHU</name>
<feature type="compositionally biased region" description="Polar residues" evidence="2">
    <location>
        <begin position="506"/>
        <end position="556"/>
    </location>
</feature>
<feature type="compositionally biased region" description="Polar residues" evidence="2">
    <location>
        <begin position="633"/>
        <end position="653"/>
    </location>
</feature>
<feature type="chain" id="PRO_5045240185" evidence="3">
    <location>
        <begin position="17"/>
        <end position="679"/>
    </location>
</feature>
<sequence>MQNFCVVCVCAVSVQCVCVCVCVCADQHCSLCVCVCVCVCADQHCSLQCLCVSVLIGAVLPSQQDVQRFSDNDKLFLYLQLPSGPSAGDKSSDLSAFNNADQLHACSWIRSHLEEHTDTCLPKQDVYESYKRYCDNLQYRALSAANFGKIIRDVFPNIKARRLGGRGQKILDCVTYCYSGIRRKTVLNMPLLPSLDLKNDPSELTELVQTYNSEVTEAACSLICDWAERILKRSFDTVVEIARFLIQEHIVNPRSSTAHIIMSASLAGGPAKPHKITKKTLQPPPGSGAKGEESSPAAQREKESGERSTAGKQLPSEKGPKSSDSPRAGGRDLQVEAVMKRYPQLLPRGPVLQETCCLRTSPPTITMAAAPLTQQQGALPVFNMILPPLSYPAPAAPSKERASIFRSRGAPKRPAEPPSGDTPKRKRGRPRKARPEDVEPPPRGVIQKAAPGGQASEAIEAVIKHEPSADLASLKSQPPPSLASPETQPPPSRASPETQPPPSRASPETQPLPSLASPETQPLPSLASPETQPLPSRASPETQPLPSRASPETQPLPSRASLEILPSPSLTAQGMPREAPRGNPADQACQSWEEGRGLVEVIRRAPAYAPQVAGPGPEVGEAVKSTEKPADISPSSSRAESQPASQSPRQSGTGERGSEPQSSASHPDPPPSSHTPNQG</sequence>
<dbReference type="InterPro" id="IPR003150">
    <property type="entry name" value="DNA-bd_RFX"/>
</dbReference>
<proteinExistence type="predicted"/>
<organism evidence="5 6">
    <name type="scientific">Huso huso</name>
    <name type="common">Beluga</name>
    <name type="synonym">Acipenser huso</name>
    <dbReference type="NCBI Taxonomy" id="61971"/>
    <lineage>
        <taxon>Eukaryota</taxon>
        <taxon>Metazoa</taxon>
        <taxon>Chordata</taxon>
        <taxon>Craniata</taxon>
        <taxon>Vertebrata</taxon>
        <taxon>Euteleostomi</taxon>
        <taxon>Actinopterygii</taxon>
        <taxon>Chondrostei</taxon>
        <taxon>Acipenseriformes</taxon>
        <taxon>Acipenseridae</taxon>
        <taxon>Huso</taxon>
    </lineage>
</organism>
<dbReference type="InterPro" id="IPR036388">
    <property type="entry name" value="WH-like_DNA-bd_sf"/>
</dbReference>
<dbReference type="Pfam" id="PF02257">
    <property type="entry name" value="RFX_DNA_binding"/>
    <property type="match status" value="1"/>
</dbReference>
<dbReference type="InterPro" id="IPR036390">
    <property type="entry name" value="WH_DNA-bd_sf"/>
</dbReference>
<accession>A0ABR0Y3P0</accession>
<keyword evidence="1" id="KW-0238">DNA-binding</keyword>
<feature type="region of interest" description="Disordered" evidence="2">
    <location>
        <begin position="394"/>
        <end position="592"/>
    </location>
</feature>
<feature type="region of interest" description="Disordered" evidence="2">
    <location>
        <begin position="608"/>
        <end position="679"/>
    </location>
</feature>
<evidence type="ECO:0000256" key="2">
    <source>
        <dbReference type="SAM" id="MobiDB-lite"/>
    </source>
</evidence>
<gene>
    <name evidence="5" type="ORF">HHUSO_G35562</name>
</gene>
<evidence type="ECO:0000313" key="6">
    <source>
        <dbReference type="Proteomes" id="UP001369086"/>
    </source>
</evidence>
<evidence type="ECO:0000313" key="5">
    <source>
        <dbReference type="EMBL" id="KAK6467168.1"/>
    </source>
</evidence>
<dbReference type="PANTHER" id="PTHR12619">
    <property type="entry name" value="RFX TRANSCRIPTION FACTOR FAMILY"/>
    <property type="match status" value="1"/>
</dbReference>
<keyword evidence="6" id="KW-1185">Reference proteome</keyword>
<evidence type="ECO:0000256" key="3">
    <source>
        <dbReference type="SAM" id="SignalP"/>
    </source>
</evidence>
<evidence type="ECO:0000259" key="4">
    <source>
        <dbReference type="PROSITE" id="PS51526"/>
    </source>
</evidence>
<evidence type="ECO:0000256" key="1">
    <source>
        <dbReference type="ARBA" id="ARBA00023125"/>
    </source>
</evidence>
<feature type="signal peptide" evidence="3">
    <location>
        <begin position="1"/>
        <end position="16"/>
    </location>
</feature>
<reference evidence="5 6" key="1">
    <citation type="submission" date="2021-05" db="EMBL/GenBank/DDBJ databases">
        <authorList>
            <person name="Zahm M."/>
            <person name="Klopp C."/>
            <person name="Cabau C."/>
            <person name="Kuhl H."/>
            <person name="Suciu R."/>
            <person name="Ciorpac M."/>
            <person name="Holostenco D."/>
            <person name="Gessner J."/>
            <person name="Wuertz S."/>
            <person name="Hohne C."/>
            <person name="Stock M."/>
            <person name="Gislard M."/>
            <person name="Lluch J."/>
            <person name="Milhes M."/>
            <person name="Lampietro C."/>
            <person name="Lopez Roques C."/>
            <person name="Donnadieu C."/>
            <person name="Du K."/>
            <person name="Schartl M."/>
            <person name="Guiguen Y."/>
        </authorList>
    </citation>
    <scope>NUCLEOTIDE SEQUENCE [LARGE SCALE GENOMIC DNA]</scope>
    <source>
        <strain evidence="5">Hh-F2</strain>
        <tissue evidence="5">Blood</tissue>
    </source>
</reference>
<dbReference type="PROSITE" id="PS51526">
    <property type="entry name" value="RFX_DBD"/>
    <property type="match status" value="1"/>
</dbReference>
<dbReference type="EMBL" id="JAHFZB010000051">
    <property type="protein sequence ID" value="KAK6467168.1"/>
    <property type="molecule type" value="Genomic_DNA"/>
</dbReference>
<feature type="compositionally biased region" description="Pro residues" evidence="2">
    <location>
        <begin position="477"/>
        <end position="504"/>
    </location>
</feature>
<dbReference type="Proteomes" id="UP001369086">
    <property type="component" value="Unassembled WGS sequence"/>
</dbReference>
<dbReference type="PANTHER" id="PTHR12619:SF18">
    <property type="entry name" value="DNA-BINDING PROTEIN RFX5"/>
    <property type="match status" value="1"/>
</dbReference>
<feature type="domain" description="RFX-type winged-helix" evidence="4">
    <location>
        <begin position="105"/>
        <end position="185"/>
    </location>
</feature>
<keyword evidence="3" id="KW-0732">Signal</keyword>
<protein>
    <submittedName>
        <fullName evidence="5">DNA-binding protein RFX5-like</fullName>
    </submittedName>
</protein>
<feature type="region of interest" description="Disordered" evidence="2">
    <location>
        <begin position="268"/>
        <end position="329"/>
    </location>
</feature>
<dbReference type="SUPFAM" id="SSF46785">
    <property type="entry name" value="Winged helix' DNA-binding domain"/>
    <property type="match status" value="1"/>
</dbReference>
<dbReference type="Gene3D" id="6.10.140.1290">
    <property type="match status" value="1"/>
</dbReference>
<comment type="caution">
    <text evidence="5">The sequence shown here is derived from an EMBL/GenBank/DDBJ whole genome shotgun (WGS) entry which is preliminary data.</text>
</comment>
<dbReference type="Pfam" id="PF18326">
    <property type="entry name" value="RFX5_N"/>
    <property type="match status" value="1"/>
</dbReference>
<dbReference type="Gene3D" id="1.10.10.10">
    <property type="entry name" value="Winged helix-like DNA-binding domain superfamily/Winged helix DNA-binding domain"/>
    <property type="match status" value="1"/>
</dbReference>